<feature type="transmembrane region" description="Helical" evidence="2">
    <location>
        <begin position="16"/>
        <end position="37"/>
    </location>
</feature>
<dbReference type="AlphaFoldDB" id="A0A7S4DUW5"/>
<reference evidence="3" key="1">
    <citation type="submission" date="2021-01" db="EMBL/GenBank/DDBJ databases">
        <authorList>
            <person name="Corre E."/>
            <person name="Pelletier E."/>
            <person name="Niang G."/>
            <person name="Scheremetjew M."/>
            <person name="Finn R."/>
            <person name="Kale V."/>
            <person name="Holt S."/>
            <person name="Cochrane G."/>
            <person name="Meng A."/>
            <person name="Brown T."/>
            <person name="Cohen L."/>
        </authorList>
    </citation>
    <scope>NUCLEOTIDE SEQUENCE</scope>
    <source>
        <strain evidence="3">CCCM811</strain>
    </source>
</reference>
<proteinExistence type="predicted"/>
<keyword evidence="2" id="KW-1133">Transmembrane helix</keyword>
<name>A0A7S4DUW5_9EUKA</name>
<accession>A0A7S4DUW5</accession>
<organism evidence="3">
    <name type="scientific">Lotharella globosa</name>
    <dbReference type="NCBI Taxonomy" id="91324"/>
    <lineage>
        <taxon>Eukaryota</taxon>
        <taxon>Sar</taxon>
        <taxon>Rhizaria</taxon>
        <taxon>Cercozoa</taxon>
        <taxon>Chlorarachniophyceae</taxon>
        <taxon>Lotharella</taxon>
    </lineage>
</organism>
<dbReference type="EMBL" id="HBIV01033392">
    <property type="protein sequence ID" value="CAE0672160.1"/>
    <property type="molecule type" value="Transcribed_RNA"/>
</dbReference>
<feature type="region of interest" description="Disordered" evidence="1">
    <location>
        <begin position="158"/>
        <end position="222"/>
    </location>
</feature>
<sequence length="222" mass="25016">MITAIKHRRRDNNTNVILPIICIIIFNWISLPAFPWYEFQTGVPDKSWLAAAGDVVSVRDVAQDLMHNIKPAYQEYTLNSQQTGVINQQGTYVGQKKKKYKTRTFIIGNLGAQEAKRRKGGGTGVRSEKKESRRNRSIQNQDLRKPLTDISVVELDRPRNEILNGDTHYKPDNEDNIESDGEGVEESRADSIGHEAPDESLETLGLGIETLPTEFPPEDNTV</sequence>
<evidence type="ECO:0000256" key="2">
    <source>
        <dbReference type="SAM" id="Phobius"/>
    </source>
</evidence>
<feature type="compositionally biased region" description="Acidic residues" evidence="1">
    <location>
        <begin position="174"/>
        <end position="184"/>
    </location>
</feature>
<evidence type="ECO:0000313" key="3">
    <source>
        <dbReference type="EMBL" id="CAE0672160.1"/>
    </source>
</evidence>
<feature type="compositionally biased region" description="Basic and acidic residues" evidence="1">
    <location>
        <begin position="185"/>
        <end position="197"/>
    </location>
</feature>
<feature type="region of interest" description="Disordered" evidence="1">
    <location>
        <begin position="114"/>
        <end position="145"/>
    </location>
</feature>
<gene>
    <name evidence="3" type="ORF">LGLO00237_LOCUS23810</name>
</gene>
<keyword evidence="2" id="KW-0812">Transmembrane</keyword>
<evidence type="ECO:0000256" key="1">
    <source>
        <dbReference type="SAM" id="MobiDB-lite"/>
    </source>
</evidence>
<protein>
    <submittedName>
        <fullName evidence="3">Uncharacterized protein</fullName>
    </submittedName>
</protein>
<keyword evidence="2" id="KW-0472">Membrane</keyword>